<proteinExistence type="predicted"/>
<dbReference type="EMBL" id="JAPTGG010000007">
    <property type="protein sequence ID" value="MCZ0865424.1"/>
    <property type="molecule type" value="Genomic_DNA"/>
</dbReference>
<sequence>MRIIVTCLLLMMAGWVQAELKIEQAYVRGLPPGQPNTAAFMSLNNTGSQPLTLTAISSPAAQSVELHTSRQHGDMVHMEKLDSLQIAAAETVVLQPGGHHLMLLGLHQPLAEGDSVILQFSFSDGSQTSAKLAVRSVLNEPAAQQHQHHH</sequence>
<dbReference type="AlphaFoldDB" id="A0A9J6RMK8"/>
<evidence type="ECO:0000313" key="1">
    <source>
        <dbReference type="EMBL" id="MCZ0865424.1"/>
    </source>
</evidence>
<gene>
    <name evidence="1" type="ORF">O0V09_09440</name>
</gene>
<organism evidence="1 2">
    <name type="scientific">Dasania phycosphaerae</name>
    <dbReference type="NCBI Taxonomy" id="2950436"/>
    <lineage>
        <taxon>Bacteria</taxon>
        <taxon>Pseudomonadati</taxon>
        <taxon>Pseudomonadota</taxon>
        <taxon>Gammaproteobacteria</taxon>
        <taxon>Cellvibrionales</taxon>
        <taxon>Spongiibacteraceae</taxon>
        <taxon>Dasania</taxon>
    </lineage>
</organism>
<evidence type="ECO:0000313" key="2">
    <source>
        <dbReference type="Proteomes" id="UP001069090"/>
    </source>
</evidence>
<dbReference type="InterPro" id="IPR058248">
    <property type="entry name" value="Lxx211020-like"/>
</dbReference>
<name>A0A9J6RMK8_9GAMM</name>
<dbReference type="SUPFAM" id="SSF110087">
    <property type="entry name" value="DR1885-like metal-binding protein"/>
    <property type="match status" value="1"/>
</dbReference>
<dbReference type="Pfam" id="PF04314">
    <property type="entry name" value="PCuAC"/>
    <property type="match status" value="1"/>
</dbReference>
<dbReference type="InterPro" id="IPR036182">
    <property type="entry name" value="PCuAC_sf"/>
</dbReference>
<dbReference type="Proteomes" id="UP001069090">
    <property type="component" value="Unassembled WGS sequence"/>
</dbReference>
<accession>A0A9J6RMK8</accession>
<reference evidence="1 2" key="1">
    <citation type="submission" date="2022-12" db="EMBL/GenBank/DDBJ databases">
        <title>Dasania phycosphaerae sp. nov., isolated from particulate material of the south coast of Korea.</title>
        <authorList>
            <person name="Jiang Y."/>
        </authorList>
    </citation>
    <scope>NUCLEOTIDE SEQUENCE [LARGE SCALE GENOMIC DNA]</scope>
    <source>
        <strain evidence="1 2">GY-19</strain>
    </source>
</reference>
<dbReference type="Gene3D" id="2.60.40.1890">
    <property type="entry name" value="PCu(A)C copper chaperone"/>
    <property type="match status" value="1"/>
</dbReference>
<dbReference type="RefSeq" id="WP_258331572.1">
    <property type="nucleotide sequence ID" value="NZ_JAPTGG010000007.1"/>
</dbReference>
<dbReference type="PANTHER" id="PTHR36302:SF1">
    <property type="entry name" value="COPPER CHAPERONE PCU(A)C"/>
    <property type="match status" value="1"/>
</dbReference>
<comment type="caution">
    <text evidence="1">The sequence shown here is derived from an EMBL/GenBank/DDBJ whole genome shotgun (WGS) entry which is preliminary data.</text>
</comment>
<protein>
    <submittedName>
        <fullName evidence="1">Copper chaperone PCu(A)C</fullName>
    </submittedName>
</protein>
<dbReference type="PANTHER" id="PTHR36302">
    <property type="entry name" value="BLR7088 PROTEIN"/>
    <property type="match status" value="1"/>
</dbReference>
<keyword evidence="2" id="KW-1185">Reference proteome</keyword>
<dbReference type="InterPro" id="IPR007410">
    <property type="entry name" value="LpqE-like"/>
</dbReference>